<keyword evidence="4 8" id="KW-0812">Transmembrane</keyword>
<dbReference type="Proteomes" id="UP001446205">
    <property type="component" value="Unassembled WGS sequence"/>
</dbReference>
<dbReference type="InterPro" id="IPR012910">
    <property type="entry name" value="Plug_dom"/>
</dbReference>
<name>A0ABU9D4V8_9PROT</name>
<dbReference type="RefSeq" id="WP_341369648.1">
    <property type="nucleotide sequence ID" value="NZ_JBBPCO010000002.1"/>
</dbReference>
<evidence type="ECO:0000256" key="3">
    <source>
        <dbReference type="ARBA" id="ARBA00022452"/>
    </source>
</evidence>
<evidence type="ECO:0000259" key="13">
    <source>
        <dbReference type="Pfam" id="PF07715"/>
    </source>
</evidence>
<feature type="domain" description="TonB-dependent receptor plug" evidence="13">
    <location>
        <begin position="61"/>
        <end position="161"/>
    </location>
</feature>
<feature type="compositionally biased region" description="Basic and acidic residues" evidence="10">
    <location>
        <begin position="506"/>
        <end position="517"/>
    </location>
</feature>
<evidence type="ECO:0000256" key="1">
    <source>
        <dbReference type="ARBA" id="ARBA00004571"/>
    </source>
</evidence>
<evidence type="ECO:0000256" key="9">
    <source>
        <dbReference type="RuleBase" id="RU003357"/>
    </source>
</evidence>
<dbReference type="PANTHER" id="PTHR40980">
    <property type="entry name" value="PLUG DOMAIN-CONTAINING PROTEIN"/>
    <property type="match status" value="1"/>
</dbReference>
<keyword evidence="11" id="KW-0732">Signal</keyword>
<organism evidence="14 15">
    <name type="scientific">Thermithiobacillus plumbiphilus</name>
    <dbReference type="NCBI Taxonomy" id="1729899"/>
    <lineage>
        <taxon>Bacteria</taxon>
        <taxon>Pseudomonadati</taxon>
        <taxon>Pseudomonadota</taxon>
        <taxon>Acidithiobacillia</taxon>
        <taxon>Acidithiobacillales</taxon>
        <taxon>Thermithiobacillaceae</taxon>
        <taxon>Thermithiobacillus</taxon>
    </lineage>
</organism>
<dbReference type="SUPFAM" id="SSF56935">
    <property type="entry name" value="Porins"/>
    <property type="match status" value="1"/>
</dbReference>
<dbReference type="PANTHER" id="PTHR40980:SF4">
    <property type="entry name" value="TONB-DEPENDENT RECEPTOR-LIKE BETA-BARREL DOMAIN-CONTAINING PROTEIN"/>
    <property type="match status" value="1"/>
</dbReference>
<evidence type="ECO:0000256" key="2">
    <source>
        <dbReference type="ARBA" id="ARBA00022448"/>
    </source>
</evidence>
<evidence type="ECO:0000256" key="7">
    <source>
        <dbReference type="ARBA" id="ARBA00023237"/>
    </source>
</evidence>
<evidence type="ECO:0000259" key="12">
    <source>
        <dbReference type="Pfam" id="PF00593"/>
    </source>
</evidence>
<sequence>METQLIKQFFCQSATISFILSALPLWVAHSQAHASEVTLEPVIVTATIENSAQRAANVEVDSANAMSVIGSKQLAQYGEQSLGDALRRVPGVTFDGANRAREVRLRGLPSQYTQVLINGRRLLDGNSRRTVELDRIPTGLVERVEVIRAPRASMDAQGVAGTINIVLKDGAQLPTQITVGAGHLESNGAQGEAGLVTGGARGALEYSLAFNAQRFRRSESKNVYEYDGDGAPTGATLNENQRHFDQVTFAPRLSLAVSDDTRLRFEPIYTRIQETWDDDIDTPLKADLVTHDRVTAERLERARQTYGIYTAVEHKLGDRSDFLVGLDAQRAKVDTDRDEVRFNTNSTINRERQRFELIEMTSLRPEAVLSLRRGDHAMRFGVEGSRETHDENNGEVTNGVPAAPRADRIFAIEEQRLAAWAEDDWQVGDRLRANYGLRHERSETTTEDFFGDKRRRDASFLLPSMNLVYALQPSTDLRFGVARTLRRPDLRTLSPATESNAGTAADPDRQGNPDQRPESVWGVDTGLYHYFAQQRGQVSLNAFARRFSDKIEDVVRNEAGRFVSIPENVGKGRATGLEATGRVPLDGIGLDAVTLWGNAVYTRSRVDESGGAGRPFLDQPDVVANLGVDYQVPAWRTVFGFAVNWTAPIDQAQRLSGGGRLDSDIDARTRVDLTMRTEISRAAVFSLSLTNLLGETEEREDRVFDAAGSPQSLARTSEPTYRAIYARLNWSF</sequence>
<proteinExistence type="inferred from homology"/>
<dbReference type="InterPro" id="IPR037066">
    <property type="entry name" value="Plug_dom_sf"/>
</dbReference>
<dbReference type="EMBL" id="JBBPCO010000002">
    <property type="protein sequence ID" value="MEK8088582.1"/>
    <property type="molecule type" value="Genomic_DNA"/>
</dbReference>
<keyword evidence="6 8" id="KW-0472">Membrane</keyword>
<keyword evidence="14" id="KW-0675">Receptor</keyword>
<keyword evidence="3 8" id="KW-1134">Transmembrane beta strand</keyword>
<dbReference type="PROSITE" id="PS52016">
    <property type="entry name" value="TONB_DEPENDENT_REC_3"/>
    <property type="match status" value="1"/>
</dbReference>
<dbReference type="InterPro" id="IPR039426">
    <property type="entry name" value="TonB-dep_rcpt-like"/>
</dbReference>
<protein>
    <submittedName>
        <fullName evidence="14">TonB-dependent receptor</fullName>
    </submittedName>
</protein>
<feature type="domain" description="TonB-dependent receptor-like beta-barrel" evidence="12">
    <location>
        <begin position="257"/>
        <end position="692"/>
    </location>
</feature>
<dbReference type="Gene3D" id="2.170.130.10">
    <property type="entry name" value="TonB-dependent receptor, plug domain"/>
    <property type="match status" value="1"/>
</dbReference>
<dbReference type="InterPro" id="IPR036942">
    <property type="entry name" value="Beta-barrel_TonB_sf"/>
</dbReference>
<comment type="caution">
    <text evidence="14">The sequence shown here is derived from an EMBL/GenBank/DDBJ whole genome shotgun (WGS) entry which is preliminary data.</text>
</comment>
<evidence type="ECO:0000256" key="6">
    <source>
        <dbReference type="ARBA" id="ARBA00023136"/>
    </source>
</evidence>
<comment type="similarity">
    <text evidence="8 9">Belongs to the TonB-dependent receptor family.</text>
</comment>
<evidence type="ECO:0000256" key="10">
    <source>
        <dbReference type="SAM" id="MobiDB-lite"/>
    </source>
</evidence>
<feature type="signal peptide" evidence="11">
    <location>
        <begin position="1"/>
        <end position="34"/>
    </location>
</feature>
<keyword evidence="7 8" id="KW-0998">Cell outer membrane</keyword>
<feature type="region of interest" description="Disordered" evidence="10">
    <location>
        <begin position="490"/>
        <end position="519"/>
    </location>
</feature>
<gene>
    <name evidence="14" type="ORF">WOB96_02275</name>
</gene>
<evidence type="ECO:0000256" key="5">
    <source>
        <dbReference type="ARBA" id="ARBA00023077"/>
    </source>
</evidence>
<feature type="chain" id="PRO_5046041907" evidence="11">
    <location>
        <begin position="35"/>
        <end position="732"/>
    </location>
</feature>
<keyword evidence="2 8" id="KW-0813">Transport</keyword>
<reference evidence="14 15" key="1">
    <citation type="submission" date="2024-04" db="EMBL/GenBank/DDBJ databases">
        <authorList>
            <person name="Abashina T."/>
            <person name="Shaikin A."/>
        </authorList>
    </citation>
    <scope>NUCLEOTIDE SEQUENCE [LARGE SCALE GENOMIC DNA]</scope>
    <source>
        <strain evidence="14 15">AAFK</strain>
    </source>
</reference>
<evidence type="ECO:0000256" key="4">
    <source>
        <dbReference type="ARBA" id="ARBA00022692"/>
    </source>
</evidence>
<dbReference type="InterPro" id="IPR000531">
    <property type="entry name" value="Beta-barrel_TonB"/>
</dbReference>
<dbReference type="CDD" id="cd01347">
    <property type="entry name" value="ligand_gated_channel"/>
    <property type="match status" value="1"/>
</dbReference>
<keyword evidence="15" id="KW-1185">Reference proteome</keyword>
<dbReference type="Pfam" id="PF00593">
    <property type="entry name" value="TonB_dep_Rec_b-barrel"/>
    <property type="match status" value="1"/>
</dbReference>
<dbReference type="Gene3D" id="2.40.170.20">
    <property type="entry name" value="TonB-dependent receptor, beta-barrel domain"/>
    <property type="match status" value="1"/>
</dbReference>
<keyword evidence="5 9" id="KW-0798">TonB box</keyword>
<evidence type="ECO:0000256" key="8">
    <source>
        <dbReference type="PROSITE-ProRule" id="PRU01360"/>
    </source>
</evidence>
<accession>A0ABU9D4V8</accession>
<evidence type="ECO:0000313" key="14">
    <source>
        <dbReference type="EMBL" id="MEK8088582.1"/>
    </source>
</evidence>
<evidence type="ECO:0000313" key="15">
    <source>
        <dbReference type="Proteomes" id="UP001446205"/>
    </source>
</evidence>
<dbReference type="Pfam" id="PF07715">
    <property type="entry name" value="Plug"/>
    <property type="match status" value="1"/>
</dbReference>
<evidence type="ECO:0000256" key="11">
    <source>
        <dbReference type="SAM" id="SignalP"/>
    </source>
</evidence>
<comment type="subcellular location">
    <subcellularLocation>
        <location evidence="1 8">Cell outer membrane</location>
        <topology evidence="1 8">Multi-pass membrane protein</topology>
    </subcellularLocation>
</comment>